<organism evidence="5 6">
    <name type="scientific">Aspergillus cavernicola</name>
    <dbReference type="NCBI Taxonomy" id="176166"/>
    <lineage>
        <taxon>Eukaryota</taxon>
        <taxon>Fungi</taxon>
        <taxon>Dikarya</taxon>
        <taxon>Ascomycota</taxon>
        <taxon>Pezizomycotina</taxon>
        <taxon>Eurotiomycetes</taxon>
        <taxon>Eurotiomycetidae</taxon>
        <taxon>Eurotiales</taxon>
        <taxon>Aspergillaceae</taxon>
        <taxon>Aspergillus</taxon>
        <taxon>Aspergillus subgen. Nidulantes</taxon>
    </lineage>
</organism>
<keyword evidence="6" id="KW-1185">Reference proteome</keyword>
<dbReference type="InterPro" id="IPR020946">
    <property type="entry name" value="Flavin_mOase-like"/>
</dbReference>
<keyword evidence="3" id="KW-0521">NADP</keyword>
<dbReference type="PANTHER" id="PTHR43098:SF5">
    <property type="entry name" value="DUAL-FUNCTIONAL MONOOXYGENASE_METHYLTRANSFERASE PSOF"/>
    <property type="match status" value="1"/>
</dbReference>
<name>A0ABR4HIE9_9EURO</name>
<evidence type="ECO:0000256" key="1">
    <source>
        <dbReference type="ARBA" id="ARBA00022630"/>
    </source>
</evidence>
<evidence type="ECO:0000256" key="2">
    <source>
        <dbReference type="ARBA" id="ARBA00022827"/>
    </source>
</evidence>
<accession>A0ABR4HIE9</accession>
<dbReference type="PANTHER" id="PTHR43098">
    <property type="entry name" value="L-ORNITHINE N(5)-MONOOXYGENASE-RELATED"/>
    <property type="match status" value="1"/>
</dbReference>
<evidence type="ECO:0000256" key="3">
    <source>
        <dbReference type="ARBA" id="ARBA00022857"/>
    </source>
</evidence>
<gene>
    <name evidence="5" type="ORF">BDW59DRAFT_166857</name>
</gene>
<keyword evidence="1" id="KW-0285">Flavoprotein</keyword>
<evidence type="ECO:0000256" key="4">
    <source>
        <dbReference type="ARBA" id="ARBA00023002"/>
    </source>
</evidence>
<dbReference type="SUPFAM" id="SSF51905">
    <property type="entry name" value="FAD/NAD(P)-binding domain"/>
    <property type="match status" value="1"/>
</dbReference>
<keyword evidence="2" id="KW-0274">FAD</keyword>
<evidence type="ECO:0000313" key="6">
    <source>
        <dbReference type="Proteomes" id="UP001610335"/>
    </source>
</evidence>
<dbReference type="Pfam" id="PF00743">
    <property type="entry name" value="FMO-like"/>
    <property type="match status" value="1"/>
</dbReference>
<keyword evidence="4" id="KW-0560">Oxidoreductase</keyword>
<proteinExistence type="predicted"/>
<evidence type="ECO:0000313" key="5">
    <source>
        <dbReference type="EMBL" id="KAL2815266.1"/>
    </source>
</evidence>
<reference evidence="5 6" key="1">
    <citation type="submission" date="2024-07" db="EMBL/GenBank/DDBJ databases">
        <title>Section-level genome sequencing and comparative genomics of Aspergillus sections Usti and Cavernicolus.</title>
        <authorList>
            <consortium name="Lawrence Berkeley National Laboratory"/>
            <person name="Nybo J.L."/>
            <person name="Vesth T.C."/>
            <person name="Theobald S."/>
            <person name="Frisvad J.C."/>
            <person name="Larsen T.O."/>
            <person name="Kjaerboelling I."/>
            <person name="Rothschild-Mancinelli K."/>
            <person name="Lyhne E.K."/>
            <person name="Kogle M.E."/>
            <person name="Barry K."/>
            <person name="Clum A."/>
            <person name="Na H."/>
            <person name="Ledsgaard L."/>
            <person name="Lin J."/>
            <person name="Lipzen A."/>
            <person name="Kuo A."/>
            <person name="Riley R."/>
            <person name="Mondo S."/>
            <person name="LaButti K."/>
            <person name="Haridas S."/>
            <person name="Pangalinan J."/>
            <person name="Salamov A.A."/>
            <person name="Simmons B.A."/>
            <person name="Magnuson J.K."/>
            <person name="Chen J."/>
            <person name="Drula E."/>
            <person name="Henrissat B."/>
            <person name="Wiebenga A."/>
            <person name="Lubbers R.J."/>
            <person name="Gomes A.C."/>
            <person name="Makela M.R."/>
            <person name="Stajich J."/>
            <person name="Grigoriev I.V."/>
            <person name="Mortensen U.H."/>
            <person name="De vries R.P."/>
            <person name="Baker S.E."/>
            <person name="Andersen M.R."/>
        </authorList>
    </citation>
    <scope>NUCLEOTIDE SEQUENCE [LARGE SCALE GENOMIC DNA]</scope>
    <source>
        <strain evidence="5 6">CBS 600.67</strain>
    </source>
</reference>
<dbReference type="InterPro" id="IPR036188">
    <property type="entry name" value="FAD/NAD-bd_sf"/>
</dbReference>
<protein>
    <recommendedName>
        <fullName evidence="7">L-ornithine N(5)-oxygenase</fullName>
    </recommendedName>
</protein>
<dbReference type="InterPro" id="IPR050775">
    <property type="entry name" value="FAD-binding_Monooxygenases"/>
</dbReference>
<evidence type="ECO:0008006" key="7">
    <source>
        <dbReference type="Google" id="ProtNLM"/>
    </source>
</evidence>
<sequence length="231" mass="26496">MSDTESFLYRFSFDHDDLVNYPWSHRYVTQEEILRYLNHVADEYDLRQYMQFETELLSADWCEEEAAWKIQTTNGAFVARYLVTALGLLSKQNFPDIPGLASFQGQLTHTASWKEDIVLKDKRVAVIGCRSTGTQVVKAIADEARSLHVFVRHPQYSVPSGNKPITPEYRQDINNRYKEIWEQVRNSQVAFGFEEVTRPVISVSAEERVKVFEDLGLKAMDSDSCLAGSPS</sequence>
<dbReference type="EMBL" id="JBFXLS010000114">
    <property type="protein sequence ID" value="KAL2815266.1"/>
    <property type="molecule type" value="Genomic_DNA"/>
</dbReference>
<comment type="caution">
    <text evidence="5">The sequence shown here is derived from an EMBL/GenBank/DDBJ whole genome shotgun (WGS) entry which is preliminary data.</text>
</comment>
<dbReference type="Gene3D" id="3.50.50.60">
    <property type="entry name" value="FAD/NAD(P)-binding domain"/>
    <property type="match status" value="1"/>
</dbReference>
<dbReference type="Proteomes" id="UP001610335">
    <property type="component" value="Unassembled WGS sequence"/>
</dbReference>